<reference evidence="1" key="1">
    <citation type="submission" date="2023-07" db="EMBL/GenBank/DDBJ databases">
        <authorList>
            <consortium name="AG Swart"/>
            <person name="Singh M."/>
            <person name="Singh A."/>
            <person name="Seah K."/>
            <person name="Emmerich C."/>
        </authorList>
    </citation>
    <scope>NUCLEOTIDE SEQUENCE</scope>
    <source>
        <strain evidence="1">DP1</strain>
    </source>
</reference>
<gene>
    <name evidence="1" type="ORF">ECRASSUSDP1_LOCUS11955</name>
</gene>
<dbReference type="EMBL" id="CAMPGE010011835">
    <property type="protein sequence ID" value="CAI2370638.1"/>
    <property type="molecule type" value="Genomic_DNA"/>
</dbReference>
<comment type="caution">
    <text evidence="1">The sequence shown here is derived from an EMBL/GenBank/DDBJ whole genome shotgun (WGS) entry which is preliminary data.</text>
</comment>
<proteinExistence type="predicted"/>
<evidence type="ECO:0000313" key="1">
    <source>
        <dbReference type="EMBL" id="CAI2370638.1"/>
    </source>
</evidence>
<sequence>MVNNKSTRKLLQRRAISINGFRARQKRSKLAYFTTSDRVDEETQGSSFDKVITDYESDEKLLEDSSEISSTIDAEKFIPTAIKTIVIANKANRSIHIENSEKKPKSRSSKRRIRRLRSSYNFRSNINKLKNQKTLQGFLPRFQGSNNVSVQVSESSMQSYTSSKMMTAVYDEFPTNSNIINFHKAVMSKMHNYMNLSKVDFQDSSKYHNQKSGQSSIKHPSITCKLKMSAANKIRCAKSRCPKRFRIPLKGAQKCLFRTPQKRNLNVKTKNGQKLNTSCKNTDVSNSTVNIRVPKKVSSQCLGSYVAP</sequence>
<name>A0AAD1UNI5_EUPCR</name>
<keyword evidence="2" id="KW-1185">Reference proteome</keyword>
<dbReference type="Proteomes" id="UP001295684">
    <property type="component" value="Unassembled WGS sequence"/>
</dbReference>
<evidence type="ECO:0000313" key="2">
    <source>
        <dbReference type="Proteomes" id="UP001295684"/>
    </source>
</evidence>
<organism evidence="1 2">
    <name type="scientific">Euplotes crassus</name>
    <dbReference type="NCBI Taxonomy" id="5936"/>
    <lineage>
        <taxon>Eukaryota</taxon>
        <taxon>Sar</taxon>
        <taxon>Alveolata</taxon>
        <taxon>Ciliophora</taxon>
        <taxon>Intramacronucleata</taxon>
        <taxon>Spirotrichea</taxon>
        <taxon>Hypotrichia</taxon>
        <taxon>Euplotida</taxon>
        <taxon>Euplotidae</taxon>
        <taxon>Moneuplotes</taxon>
    </lineage>
</organism>
<accession>A0AAD1UNI5</accession>
<protein>
    <submittedName>
        <fullName evidence="1">Uncharacterized protein</fullName>
    </submittedName>
</protein>
<dbReference type="AlphaFoldDB" id="A0AAD1UNI5"/>